<sequence length="179" mass="19762">MDKESNKDNKCKAVITEVLEHEEEEDGDRAQFSHVRNADNDVETCEDLSDSDIVGSISARLQSANAPRTTMMTTQTLSWTMCPSVAEAARALDVMQLFVEKKGLMDKLAFHLDGFENPDGDQDDLGKRPRLHTSSPASAFGEVGVRGTLRSPPMVSSGSRRNRDAAWEEGPHRNVDEGR</sequence>
<comment type="caution">
    <text evidence="1">The sequence shown here is derived from an EMBL/GenBank/DDBJ whole genome shotgun (WGS) entry which is preliminary data.</text>
</comment>
<gene>
    <name evidence="1" type="ORF">HPB50_003649</name>
</gene>
<dbReference type="EMBL" id="CM023484">
    <property type="protein sequence ID" value="KAH6932195.1"/>
    <property type="molecule type" value="Genomic_DNA"/>
</dbReference>
<protein>
    <submittedName>
        <fullName evidence="1">Uncharacterized protein</fullName>
    </submittedName>
</protein>
<dbReference type="Proteomes" id="UP000821845">
    <property type="component" value="Chromosome 4"/>
</dbReference>
<proteinExistence type="predicted"/>
<evidence type="ECO:0000313" key="2">
    <source>
        <dbReference type="Proteomes" id="UP000821845"/>
    </source>
</evidence>
<keyword evidence="2" id="KW-1185">Reference proteome</keyword>
<accession>A0ACB7SC97</accession>
<organism evidence="1 2">
    <name type="scientific">Hyalomma asiaticum</name>
    <name type="common">Tick</name>
    <dbReference type="NCBI Taxonomy" id="266040"/>
    <lineage>
        <taxon>Eukaryota</taxon>
        <taxon>Metazoa</taxon>
        <taxon>Ecdysozoa</taxon>
        <taxon>Arthropoda</taxon>
        <taxon>Chelicerata</taxon>
        <taxon>Arachnida</taxon>
        <taxon>Acari</taxon>
        <taxon>Parasitiformes</taxon>
        <taxon>Ixodida</taxon>
        <taxon>Ixodoidea</taxon>
        <taxon>Ixodidae</taxon>
        <taxon>Hyalomminae</taxon>
        <taxon>Hyalomma</taxon>
    </lineage>
</organism>
<reference evidence="1" key="1">
    <citation type="submission" date="2020-05" db="EMBL/GenBank/DDBJ databases">
        <title>Large-scale comparative analyses of tick genomes elucidate their genetic diversity and vector capacities.</title>
        <authorList>
            <person name="Jia N."/>
            <person name="Wang J."/>
            <person name="Shi W."/>
            <person name="Du L."/>
            <person name="Sun Y."/>
            <person name="Zhan W."/>
            <person name="Jiang J."/>
            <person name="Wang Q."/>
            <person name="Zhang B."/>
            <person name="Ji P."/>
            <person name="Sakyi L.B."/>
            <person name="Cui X."/>
            <person name="Yuan T."/>
            <person name="Jiang B."/>
            <person name="Yang W."/>
            <person name="Lam T.T.-Y."/>
            <person name="Chang Q."/>
            <person name="Ding S."/>
            <person name="Wang X."/>
            <person name="Zhu J."/>
            <person name="Ruan X."/>
            <person name="Zhao L."/>
            <person name="Wei J."/>
            <person name="Que T."/>
            <person name="Du C."/>
            <person name="Cheng J."/>
            <person name="Dai P."/>
            <person name="Han X."/>
            <person name="Huang E."/>
            <person name="Gao Y."/>
            <person name="Liu J."/>
            <person name="Shao H."/>
            <person name="Ye R."/>
            <person name="Li L."/>
            <person name="Wei W."/>
            <person name="Wang X."/>
            <person name="Wang C."/>
            <person name="Yang T."/>
            <person name="Huo Q."/>
            <person name="Li W."/>
            <person name="Guo W."/>
            <person name="Chen H."/>
            <person name="Zhou L."/>
            <person name="Ni X."/>
            <person name="Tian J."/>
            <person name="Zhou Y."/>
            <person name="Sheng Y."/>
            <person name="Liu T."/>
            <person name="Pan Y."/>
            <person name="Xia L."/>
            <person name="Li J."/>
            <person name="Zhao F."/>
            <person name="Cao W."/>
        </authorList>
    </citation>
    <scope>NUCLEOTIDE SEQUENCE</scope>
    <source>
        <strain evidence="1">Hyas-2018</strain>
    </source>
</reference>
<evidence type="ECO:0000313" key="1">
    <source>
        <dbReference type="EMBL" id="KAH6932195.1"/>
    </source>
</evidence>
<name>A0ACB7SC97_HYAAI</name>